<evidence type="ECO:0000256" key="1">
    <source>
        <dbReference type="SAM" id="SignalP"/>
    </source>
</evidence>
<protein>
    <submittedName>
        <fullName evidence="3">ABC transporter substrate-binding protein</fullName>
    </submittedName>
</protein>
<organism evidence="3 4">
    <name type="scientific">Pseudaquabacterium rugosum</name>
    <dbReference type="NCBI Taxonomy" id="2984194"/>
    <lineage>
        <taxon>Bacteria</taxon>
        <taxon>Pseudomonadati</taxon>
        <taxon>Pseudomonadota</taxon>
        <taxon>Betaproteobacteria</taxon>
        <taxon>Burkholderiales</taxon>
        <taxon>Sphaerotilaceae</taxon>
        <taxon>Pseudaquabacterium</taxon>
    </lineage>
</organism>
<dbReference type="PANTHER" id="PTHR30290:SF83">
    <property type="entry name" value="ABC TRANSPORTER SUBSTRATE-BINDING PROTEIN"/>
    <property type="match status" value="1"/>
</dbReference>
<dbReference type="CDD" id="cd08490">
    <property type="entry name" value="PBP2_NikA_DppA_OppA_like_3"/>
    <property type="match status" value="1"/>
</dbReference>
<reference evidence="3 4" key="1">
    <citation type="submission" date="2024-04" db="EMBL/GenBank/DDBJ databases">
        <title>Novel species of the genus Ideonella isolated from streams.</title>
        <authorList>
            <person name="Lu H."/>
        </authorList>
    </citation>
    <scope>NUCLEOTIDE SEQUENCE [LARGE SCALE GENOMIC DNA]</scope>
    <source>
        <strain evidence="3 4">BYS139W</strain>
    </source>
</reference>
<feature type="domain" description="Solute-binding protein family 5" evidence="2">
    <location>
        <begin position="78"/>
        <end position="437"/>
    </location>
</feature>
<comment type="caution">
    <text evidence="3">The sequence shown here is derived from an EMBL/GenBank/DDBJ whole genome shotgun (WGS) entry which is preliminary data.</text>
</comment>
<dbReference type="Proteomes" id="UP001368500">
    <property type="component" value="Unassembled WGS sequence"/>
</dbReference>
<dbReference type="PIRSF" id="PIRSF002741">
    <property type="entry name" value="MppA"/>
    <property type="match status" value="1"/>
</dbReference>
<dbReference type="InterPro" id="IPR030678">
    <property type="entry name" value="Peptide/Ni-bd"/>
</dbReference>
<evidence type="ECO:0000313" key="4">
    <source>
        <dbReference type="Proteomes" id="UP001368500"/>
    </source>
</evidence>
<keyword evidence="1" id="KW-0732">Signal</keyword>
<dbReference type="Pfam" id="PF00496">
    <property type="entry name" value="SBP_bac_5"/>
    <property type="match status" value="1"/>
</dbReference>
<accession>A0ABU9BGQ4</accession>
<dbReference type="SUPFAM" id="SSF53850">
    <property type="entry name" value="Periplasmic binding protein-like II"/>
    <property type="match status" value="1"/>
</dbReference>
<gene>
    <name evidence="3" type="ORF">AACH11_19965</name>
</gene>
<proteinExistence type="predicted"/>
<dbReference type="Gene3D" id="3.40.190.10">
    <property type="entry name" value="Periplasmic binding protein-like II"/>
    <property type="match status" value="1"/>
</dbReference>
<dbReference type="InterPro" id="IPR000914">
    <property type="entry name" value="SBP_5_dom"/>
</dbReference>
<name>A0ABU9BGQ4_9BURK</name>
<dbReference type="Gene3D" id="3.10.105.10">
    <property type="entry name" value="Dipeptide-binding Protein, Domain 3"/>
    <property type="match status" value="1"/>
</dbReference>
<keyword evidence="4" id="KW-1185">Reference proteome</keyword>
<dbReference type="PANTHER" id="PTHR30290">
    <property type="entry name" value="PERIPLASMIC BINDING COMPONENT OF ABC TRANSPORTER"/>
    <property type="match status" value="1"/>
</dbReference>
<sequence>MSSQTVRIPRRQWLQGAMAALLCLSNVTAFAAPPQTDRTLKVIAPWEVAGLEPSKSGFVFARLQIAETLVEVDDRGQLVGGLARSWAASPDGLEWRFTLRPGARFHDQSPVTPEAVAASLQRALAQPGLLRNAGVRQIQAAADAVVLRLDKPFSTLPAFLSHASTLVLAPAAYAADGTVRQLIGSGPYQVSALRPPQSLQTRRFDGYDGARPAIAAVDYLAVGRAETRGMMASSGQADLVYTHDPVRYASLQQARGLKLHLQPIPRTLYLKVNAGHKLMSDLRVRQAMSLAIDRPAIAQSLLRAPQAAATQLFAPILAEWHVPTLSPLTQDLPRARALLREAGWQPGADGLLRNAQGQPFKVTLRTFSDRPELPPMASAIQAQFKAVGIDLAVSITNSGEIPAGHQDGTLELALLARNHGLVPDPLGSLIQDFGPRGGDWGAMGWHSAQVSQSIDTMSRAVDPRRRSALRGAIATVLQAELPVIPVAWSVHSMTASERLTGVSVDPLERSYRISRMGWAR</sequence>
<dbReference type="RefSeq" id="WP_341376030.1">
    <property type="nucleotide sequence ID" value="NZ_JBBUTF010000021.1"/>
</dbReference>
<feature type="chain" id="PRO_5045649745" evidence="1">
    <location>
        <begin position="32"/>
        <end position="520"/>
    </location>
</feature>
<evidence type="ECO:0000313" key="3">
    <source>
        <dbReference type="EMBL" id="MEK8028244.1"/>
    </source>
</evidence>
<feature type="signal peptide" evidence="1">
    <location>
        <begin position="1"/>
        <end position="31"/>
    </location>
</feature>
<dbReference type="EMBL" id="JBBUTF010000021">
    <property type="protein sequence ID" value="MEK8028244.1"/>
    <property type="molecule type" value="Genomic_DNA"/>
</dbReference>
<evidence type="ECO:0000259" key="2">
    <source>
        <dbReference type="Pfam" id="PF00496"/>
    </source>
</evidence>
<dbReference type="InterPro" id="IPR039424">
    <property type="entry name" value="SBP_5"/>
</dbReference>